<keyword evidence="2" id="KW-1185">Reference proteome</keyword>
<evidence type="ECO:0000313" key="1">
    <source>
        <dbReference type="EnsemblMetazoa" id="AMAM006704-PA"/>
    </source>
</evidence>
<protein>
    <submittedName>
        <fullName evidence="1">Uncharacterized protein</fullName>
    </submittedName>
</protein>
<reference evidence="1" key="2">
    <citation type="submission" date="2020-05" db="UniProtKB">
        <authorList>
            <consortium name="EnsemblMetazoa"/>
        </authorList>
    </citation>
    <scope>IDENTIFICATION</scope>
    <source>
        <strain evidence="1">maculatus3</strain>
    </source>
</reference>
<organism evidence="1 2">
    <name type="scientific">Anopheles maculatus</name>
    <dbReference type="NCBI Taxonomy" id="74869"/>
    <lineage>
        <taxon>Eukaryota</taxon>
        <taxon>Metazoa</taxon>
        <taxon>Ecdysozoa</taxon>
        <taxon>Arthropoda</taxon>
        <taxon>Hexapoda</taxon>
        <taxon>Insecta</taxon>
        <taxon>Pterygota</taxon>
        <taxon>Neoptera</taxon>
        <taxon>Endopterygota</taxon>
        <taxon>Diptera</taxon>
        <taxon>Nematocera</taxon>
        <taxon>Culicoidea</taxon>
        <taxon>Culicidae</taxon>
        <taxon>Anophelinae</taxon>
        <taxon>Anopheles</taxon>
        <taxon>Anopheles maculatus group</taxon>
    </lineage>
</organism>
<sequence length="46" mass="4944">MMPLGDLSAGGGAGDDRSALFAQINQGADITKGKRNNFLLNFYRIK</sequence>
<name>A0A182SH67_9DIPT</name>
<accession>A0A182SH67</accession>
<proteinExistence type="predicted"/>
<reference evidence="2" key="1">
    <citation type="submission" date="2013-09" db="EMBL/GenBank/DDBJ databases">
        <title>The Genome Sequence of Anopheles maculatus species B.</title>
        <authorList>
            <consortium name="The Broad Institute Genomics Platform"/>
            <person name="Neafsey D.E."/>
            <person name="Besansky N."/>
            <person name="Howell P."/>
            <person name="Walton C."/>
            <person name="Young S.K."/>
            <person name="Zeng Q."/>
            <person name="Gargeya S."/>
            <person name="Fitzgerald M."/>
            <person name="Haas B."/>
            <person name="Abouelleil A."/>
            <person name="Allen A.W."/>
            <person name="Alvarado L."/>
            <person name="Arachchi H.M."/>
            <person name="Berlin A.M."/>
            <person name="Chapman S.B."/>
            <person name="Gainer-Dewar J."/>
            <person name="Goldberg J."/>
            <person name="Griggs A."/>
            <person name="Gujja S."/>
            <person name="Hansen M."/>
            <person name="Howarth C."/>
            <person name="Imamovic A."/>
            <person name="Ireland A."/>
            <person name="Larimer J."/>
            <person name="McCowan C."/>
            <person name="Murphy C."/>
            <person name="Pearson M."/>
            <person name="Poon T.W."/>
            <person name="Priest M."/>
            <person name="Roberts A."/>
            <person name="Saif S."/>
            <person name="Shea T."/>
            <person name="Sisk P."/>
            <person name="Sykes S."/>
            <person name="Wortman J."/>
            <person name="Nusbaum C."/>
            <person name="Birren B."/>
        </authorList>
    </citation>
    <scope>NUCLEOTIDE SEQUENCE [LARGE SCALE GENOMIC DNA]</scope>
    <source>
        <strain evidence="2">maculatus3</strain>
    </source>
</reference>
<evidence type="ECO:0000313" key="2">
    <source>
        <dbReference type="Proteomes" id="UP000075901"/>
    </source>
</evidence>
<dbReference type="AlphaFoldDB" id="A0A182SH67"/>
<dbReference type="VEuPathDB" id="VectorBase:AMAM006704"/>
<dbReference type="Proteomes" id="UP000075901">
    <property type="component" value="Unassembled WGS sequence"/>
</dbReference>
<dbReference type="EnsemblMetazoa" id="AMAM006704-RA">
    <property type="protein sequence ID" value="AMAM006704-PA"/>
    <property type="gene ID" value="AMAM006704"/>
</dbReference>